<organism evidence="1 2">
    <name type="scientific">Araneus ventricosus</name>
    <name type="common">Orbweaver spider</name>
    <name type="synonym">Epeira ventricosa</name>
    <dbReference type="NCBI Taxonomy" id="182803"/>
    <lineage>
        <taxon>Eukaryota</taxon>
        <taxon>Metazoa</taxon>
        <taxon>Ecdysozoa</taxon>
        <taxon>Arthropoda</taxon>
        <taxon>Chelicerata</taxon>
        <taxon>Arachnida</taxon>
        <taxon>Araneae</taxon>
        <taxon>Araneomorphae</taxon>
        <taxon>Entelegynae</taxon>
        <taxon>Araneoidea</taxon>
        <taxon>Araneidae</taxon>
        <taxon>Araneus</taxon>
    </lineage>
</organism>
<name>A0A4Y2ULG4_ARAVE</name>
<reference evidence="1 2" key="1">
    <citation type="journal article" date="2019" name="Sci. Rep.">
        <title>Orb-weaving spider Araneus ventricosus genome elucidates the spidroin gene catalogue.</title>
        <authorList>
            <person name="Kono N."/>
            <person name="Nakamura H."/>
            <person name="Ohtoshi R."/>
            <person name="Moran D.A.P."/>
            <person name="Shinohara A."/>
            <person name="Yoshida Y."/>
            <person name="Fujiwara M."/>
            <person name="Mori M."/>
            <person name="Tomita M."/>
            <person name="Arakawa K."/>
        </authorList>
    </citation>
    <scope>NUCLEOTIDE SEQUENCE [LARGE SCALE GENOMIC DNA]</scope>
</reference>
<evidence type="ECO:0000313" key="1">
    <source>
        <dbReference type="EMBL" id="GBO13869.1"/>
    </source>
</evidence>
<accession>A0A4Y2ULG4</accession>
<sequence>MQVRWNWHGTSSCHRGAFHVPHMRKRQILTRMSEARFDWGLRVPGSETDSTEDPSWPVVAKSCVGAERPPAGVVRKLGDVGTPVRGTVLINDLLPP</sequence>
<gene>
    <name evidence="1" type="ORF">AVEN_228644_1</name>
</gene>
<dbReference type="Proteomes" id="UP000499080">
    <property type="component" value="Unassembled WGS sequence"/>
</dbReference>
<evidence type="ECO:0000313" key="2">
    <source>
        <dbReference type="Proteomes" id="UP000499080"/>
    </source>
</evidence>
<dbReference type="EMBL" id="BGPR01038093">
    <property type="protein sequence ID" value="GBO13869.1"/>
    <property type="molecule type" value="Genomic_DNA"/>
</dbReference>
<dbReference type="AlphaFoldDB" id="A0A4Y2ULG4"/>
<comment type="caution">
    <text evidence="1">The sequence shown here is derived from an EMBL/GenBank/DDBJ whole genome shotgun (WGS) entry which is preliminary data.</text>
</comment>
<keyword evidence="2" id="KW-1185">Reference proteome</keyword>
<proteinExistence type="predicted"/>
<protein>
    <submittedName>
        <fullName evidence="1">Uncharacterized protein</fullName>
    </submittedName>
</protein>